<dbReference type="SMART" id="SM00028">
    <property type="entry name" value="TPR"/>
    <property type="match status" value="3"/>
</dbReference>
<feature type="chain" id="PRO_5029821663" evidence="2">
    <location>
        <begin position="26"/>
        <end position="1251"/>
    </location>
</feature>
<dbReference type="PROSITE" id="PS50005">
    <property type="entry name" value="TPR"/>
    <property type="match status" value="1"/>
</dbReference>
<feature type="domain" description="DUF3857" evidence="4">
    <location>
        <begin position="686"/>
        <end position="826"/>
    </location>
</feature>
<dbReference type="InterPro" id="IPR002931">
    <property type="entry name" value="Transglutaminase-like"/>
</dbReference>
<dbReference type="EMBL" id="WKJI01000002">
    <property type="protein sequence ID" value="MRX47592.1"/>
    <property type="molecule type" value="Genomic_DNA"/>
</dbReference>
<evidence type="ECO:0000256" key="2">
    <source>
        <dbReference type="SAM" id="SignalP"/>
    </source>
</evidence>
<reference evidence="5 6" key="1">
    <citation type="submission" date="2019-11" db="EMBL/GenBank/DDBJ databases">
        <authorList>
            <person name="Cheng Q."/>
            <person name="Yang Z."/>
        </authorList>
    </citation>
    <scope>NUCLEOTIDE SEQUENCE [LARGE SCALE GENOMIC DNA]</scope>
    <source>
        <strain evidence="5 6">HX-22-1</strain>
    </source>
</reference>
<sequence length="1251" mass="143566">MKKRLLVAVILFLTATTSISTRLFAQDEINKGWTAFLNNNTTEASNYFKKALESPSTKSEALLGLAFTSSYDKDENLAFNYFNDFYKSHPNPEPYLLALWSSSILNNTGAIKKPTQLSFYQSIVQKHDLDGALSAMAYGVLGSHFQSQKMFKESEEMYAKIGSLTNWQVLGEFENISTSGFDKTYDALSHPEPDFVFKDKRGAKVNWFTPTHFRKDKWIDFTNYFSAGSAIVFAQTFVESPIDQEIQLRVGVSGSLKVWLNDFLIISEEDERNNDLDSYIREIKLNKGFNRILVQVGESYAGRSNFLVRLTDKKGNPIPTLNHTPKSQTYSKAVSYNTKEVKLKSHDFFATSLNKGISHQILQILSFLREDRTYEARKSLELLKKDYPKSTYLNILFTELFNRTDNRTGLESTQESIKANDPEHPVALTLAYEFYASKKDFVKMDEYLKKLEDFYGPNHQTILTFKIGYHSLKNEVEKLVSVVEKSYQLYPDRYEFVELKFLVEKEIKKNNNGAIAVIKKYLKTYNNYNASKLLANLYISTGAFDKGIEVLVEESTNNPISKDIYLDIIRQYYQVQNYAKAKEFELKVLELSPYTDVYHLDIAKINKSLGKKDEAIAAYKKVLELNPNNYDAIKELREMQGKKPLFNYFEKVDISKALVDAPKQSDYPDDECIILIDEVQTIIHSSGGSEERYYMLAKILNSKGVENWKEYTVSASSRQRYLIEEAVVIKASGQKVPGEINDQDIVFTNLEVGDAIYVNYRVENYSQGQLANKFWDTYYFSHYYPYKKTKYSLLVAQNIPLQYKFSQKNIEPLRTKIDDYELYVFENINQEGLKYEDKMPSIEDVANILYLSTIPDWRFVSNWYYDMASAKARPNYEVKETVKNLLANQKGVLSDYNKAKLIYDYITSNITYSSVPFRQSGLVPQEPATVLNTLIGDCKDVSTLFVTMCKEAGLNANLVLVNTRDNGTKSLMLPSIDFNHCIAKINLNNKPYYLELTSSYLPFGSLYNSSLQSIILDIDDSKNETTIKYLNPDTRLKNNISRKVDIKLNSTDLLIKEENFKVSSKAASVRETYAELSEKDKSKTMLEGLRGAKPMSELTSLKFKNLDKNTSNRDSVFTTIEYTIKDDIKTIGGMQIITLPWSNQALASDINITDDRKFPIDFTNVYGIDYESEVITLELPQGKTIIENIPSVSYQNAYINYSLKSKIINNKLVFERKFEINKDMIGASEVKDFMDTYKKIILADSKQLAIK</sequence>
<dbReference type="RefSeq" id="WP_154287708.1">
    <property type="nucleotide sequence ID" value="NZ_WKJI01000002.1"/>
</dbReference>
<evidence type="ECO:0000313" key="6">
    <source>
        <dbReference type="Proteomes" id="UP000462931"/>
    </source>
</evidence>
<keyword evidence="2" id="KW-0732">Signal</keyword>
<evidence type="ECO:0000256" key="1">
    <source>
        <dbReference type="PROSITE-ProRule" id="PRU00339"/>
    </source>
</evidence>
<evidence type="ECO:0000259" key="4">
    <source>
        <dbReference type="Pfam" id="PF12969"/>
    </source>
</evidence>
<dbReference type="PANTHER" id="PTHR12558:SF13">
    <property type="entry name" value="CELL DIVISION CYCLE PROTEIN 27 HOMOLOG"/>
    <property type="match status" value="1"/>
</dbReference>
<keyword evidence="1" id="KW-0802">TPR repeat</keyword>
<feature type="signal peptide" evidence="2">
    <location>
        <begin position="1"/>
        <end position="25"/>
    </location>
</feature>
<proteinExistence type="predicted"/>
<dbReference type="Gene3D" id="1.25.40.10">
    <property type="entry name" value="Tetratricopeptide repeat domain"/>
    <property type="match status" value="2"/>
</dbReference>
<comment type="caution">
    <text evidence="5">The sequence shown here is derived from an EMBL/GenBank/DDBJ whole genome shotgun (WGS) entry which is preliminary data.</text>
</comment>
<dbReference type="Pfam" id="PF13181">
    <property type="entry name" value="TPR_8"/>
    <property type="match status" value="1"/>
</dbReference>
<dbReference type="PANTHER" id="PTHR12558">
    <property type="entry name" value="CELL DIVISION CYCLE 16,23,27"/>
    <property type="match status" value="1"/>
</dbReference>
<dbReference type="InterPro" id="IPR011990">
    <property type="entry name" value="TPR-like_helical_dom_sf"/>
</dbReference>
<protein>
    <submittedName>
        <fullName evidence="5">DUF3857 domain-containing protein</fullName>
    </submittedName>
</protein>
<dbReference type="AlphaFoldDB" id="A0A7K0FP22"/>
<evidence type="ECO:0000313" key="5">
    <source>
        <dbReference type="EMBL" id="MRX47592.1"/>
    </source>
</evidence>
<dbReference type="InterPro" id="IPR024618">
    <property type="entry name" value="DUF3857"/>
</dbReference>
<dbReference type="Proteomes" id="UP000462931">
    <property type="component" value="Unassembled WGS sequence"/>
</dbReference>
<dbReference type="Gene3D" id="2.60.120.1130">
    <property type="match status" value="1"/>
</dbReference>
<accession>A0A7K0FP22</accession>
<keyword evidence="6" id="KW-1185">Reference proteome</keyword>
<dbReference type="SUPFAM" id="SSF81901">
    <property type="entry name" value="HCP-like"/>
    <property type="match status" value="1"/>
</dbReference>
<feature type="domain" description="Transglutaminase-like" evidence="3">
    <location>
        <begin position="890"/>
        <end position="985"/>
    </location>
</feature>
<gene>
    <name evidence="5" type="ORF">GJJ64_10350</name>
</gene>
<organism evidence="5 6">
    <name type="scientific">Pedobacter puniceum</name>
    <dbReference type="NCBI Taxonomy" id="2666136"/>
    <lineage>
        <taxon>Bacteria</taxon>
        <taxon>Pseudomonadati</taxon>
        <taxon>Bacteroidota</taxon>
        <taxon>Sphingobacteriia</taxon>
        <taxon>Sphingobacteriales</taxon>
        <taxon>Sphingobacteriaceae</taxon>
        <taxon>Pedobacter</taxon>
    </lineage>
</organism>
<dbReference type="SUPFAM" id="SSF54001">
    <property type="entry name" value="Cysteine proteinases"/>
    <property type="match status" value="1"/>
</dbReference>
<evidence type="ECO:0000259" key="3">
    <source>
        <dbReference type="Pfam" id="PF01841"/>
    </source>
</evidence>
<feature type="repeat" description="TPR" evidence="1">
    <location>
        <begin position="596"/>
        <end position="629"/>
    </location>
</feature>
<dbReference type="Pfam" id="PF01841">
    <property type="entry name" value="Transglut_core"/>
    <property type="match status" value="1"/>
</dbReference>
<dbReference type="InterPro" id="IPR019734">
    <property type="entry name" value="TPR_rpt"/>
</dbReference>
<dbReference type="InterPro" id="IPR038765">
    <property type="entry name" value="Papain-like_cys_pep_sf"/>
</dbReference>
<dbReference type="SUPFAM" id="SSF48452">
    <property type="entry name" value="TPR-like"/>
    <property type="match status" value="1"/>
</dbReference>
<dbReference type="Pfam" id="PF12969">
    <property type="entry name" value="DUF3857"/>
    <property type="match status" value="1"/>
</dbReference>
<dbReference type="Gene3D" id="2.60.40.3140">
    <property type="match status" value="1"/>
</dbReference>
<name>A0A7K0FP22_9SPHI</name>
<dbReference type="Gene3D" id="3.10.620.30">
    <property type="match status" value="1"/>
</dbReference>